<feature type="domain" description="Transglycosylase SLT" evidence="2">
    <location>
        <begin position="12"/>
        <end position="196"/>
    </location>
</feature>
<evidence type="ECO:0000313" key="3">
    <source>
        <dbReference type="EMBL" id="MDX8538373.1"/>
    </source>
</evidence>
<dbReference type="Pfam" id="PF19489">
    <property type="entry name" value="SLT_4"/>
    <property type="match status" value="1"/>
</dbReference>
<feature type="chain" id="PRO_5045844052" evidence="1">
    <location>
        <begin position="25"/>
        <end position="198"/>
    </location>
</feature>
<dbReference type="PROSITE" id="PS51257">
    <property type="entry name" value="PROKAR_LIPOPROTEIN"/>
    <property type="match status" value="1"/>
</dbReference>
<organism evidence="3 4">
    <name type="scientific">Mesorhizobium abyssinicae</name>
    <dbReference type="NCBI Taxonomy" id="1209958"/>
    <lineage>
        <taxon>Bacteria</taxon>
        <taxon>Pseudomonadati</taxon>
        <taxon>Pseudomonadota</taxon>
        <taxon>Alphaproteobacteria</taxon>
        <taxon>Hyphomicrobiales</taxon>
        <taxon>Phyllobacteriaceae</taxon>
        <taxon>Mesorhizobium</taxon>
    </lineage>
</organism>
<dbReference type="InterPro" id="IPR045795">
    <property type="entry name" value="SLT_4"/>
</dbReference>
<evidence type="ECO:0000313" key="4">
    <source>
        <dbReference type="Proteomes" id="UP001276564"/>
    </source>
</evidence>
<gene>
    <name evidence="3" type="ORF">RFM23_12170</name>
</gene>
<feature type="signal peptide" evidence="1">
    <location>
        <begin position="1"/>
        <end position="24"/>
    </location>
</feature>
<comment type="caution">
    <text evidence="3">The sequence shown here is derived from an EMBL/GenBank/DDBJ whole genome shotgun (WGS) entry which is preliminary data.</text>
</comment>
<reference evidence="3 4" key="1">
    <citation type="submission" date="2023-08" db="EMBL/GenBank/DDBJ databases">
        <title>Implementing the SeqCode for naming new Mesorhizobium species isolated from Vachellia karroo root nodules.</title>
        <authorList>
            <person name="Van Lill M."/>
        </authorList>
    </citation>
    <scope>NUCLEOTIDE SEQUENCE [LARGE SCALE GENOMIC DNA]</scope>
    <source>
        <strain evidence="3 4">VK4B</strain>
    </source>
</reference>
<dbReference type="EMBL" id="JAVIIP010000005">
    <property type="protein sequence ID" value="MDX8538373.1"/>
    <property type="molecule type" value="Genomic_DNA"/>
</dbReference>
<dbReference type="RefSeq" id="WP_292101552.1">
    <property type="nucleotide sequence ID" value="NZ_JAVIIP010000005.1"/>
</dbReference>
<accession>A0ABU5AMB6</accession>
<evidence type="ECO:0000259" key="2">
    <source>
        <dbReference type="Pfam" id="PF19489"/>
    </source>
</evidence>
<dbReference type="SUPFAM" id="SSF53955">
    <property type="entry name" value="Lysozyme-like"/>
    <property type="match status" value="1"/>
</dbReference>
<evidence type="ECO:0000256" key="1">
    <source>
        <dbReference type="SAM" id="SignalP"/>
    </source>
</evidence>
<dbReference type="Gene3D" id="1.10.530.10">
    <property type="match status" value="1"/>
</dbReference>
<sequence>MRRSSFSKIVAVTVLLALALSACATPPSHINDVCAVFDQNNGWFDNWQAAAERAEQKYSVPVPVLMATVRKESGFKSNARPPRTKLLGFIPWKHVSSATGFSQAVDGTWSQYQSETGNWAARRTRFADAVDFVGWYHSKTADTYGVARTDTYNLYLAYYLGWTAYGRGNRGDAGVQNYARATDKMAQDYAAQLRQCGN</sequence>
<protein>
    <submittedName>
        <fullName evidence="3">Transglycosylase SLT domain-containing protein</fullName>
    </submittedName>
</protein>
<dbReference type="InterPro" id="IPR023346">
    <property type="entry name" value="Lysozyme-like_dom_sf"/>
</dbReference>
<proteinExistence type="predicted"/>
<dbReference type="Proteomes" id="UP001276564">
    <property type="component" value="Unassembled WGS sequence"/>
</dbReference>
<keyword evidence="4" id="KW-1185">Reference proteome</keyword>
<keyword evidence="1" id="KW-0732">Signal</keyword>
<name>A0ABU5AMB6_9HYPH</name>